<feature type="region of interest" description="Disordered" evidence="1">
    <location>
        <begin position="1"/>
        <end position="22"/>
    </location>
</feature>
<sequence>MYLHLQVKQEQDDSSRSRQERAAVLPKRTKQDFLSLLGDMQHERYPIYMTGMKERLVHCLLFNNILNNKFWPHFQVLHYTLYAPP</sequence>
<name>A0A2P2JI46_RHIMU</name>
<dbReference type="PANTHER" id="PTHR34180">
    <property type="entry name" value="PEPTIDASE C45"/>
    <property type="match status" value="1"/>
</dbReference>
<protein>
    <submittedName>
        <fullName evidence="2">Uncharacterized protein</fullName>
    </submittedName>
</protein>
<evidence type="ECO:0000313" key="2">
    <source>
        <dbReference type="EMBL" id="MBW93137.1"/>
    </source>
</evidence>
<dbReference type="EMBL" id="GGEC01012654">
    <property type="protein sequence ID" value="MBW93137.1"/>
    <property type="molecule type" value="Transcribed_RNA"/>
</dbReference>
<proteinExistence type="predicted"/>
<dbReference type="AlphaFoldDB" id="A0A2P2JI46"/>
<feature type="compositionally biased region" description="Basic and acidic residues" evidence="1">
    <location>
        <begin position="7"/>
        <end position="21"/>
    </location>
</feature>
<dbReference type="PANTHER" id="PTHR34180:SF1">
    <property type="entry name" value="BETA-ALANYL-DOPAMINE_CARCININE HYDROLASE"/>
    <property type="match status" value="1"/>
</dbReference>
<reference evidence="2" key="1">
    <citation type="submission" date="2018-02" db="EMBL/GenBank/DDBJ databases">
        <title>Rhizophora mucronata_Transcriptome.</title>
        <authorList>
            <person name="Meera S.P."/>
            <person name="Sreeshan A."/>
            <person name="Augustine A."/>
        </authorList>
    </citation>
    <scope>NUCLEOTIDE SEQUENCE</scope>
    <source>
        <tissue evidence="2">Leaf</tissue>
    </source>
</reference>
<accession>A0A2P2JI46</accession>
<organism evidence="2">
    <name type="scientific">Rhizophora mucronata</name>
    <name type="common">Asiatic mangrove</name>
    <dbReference type="NCBI Taxonomy" id="61149"/>
    <lineage>
        <taxon>Eukaryota</taxon>
        <taxon>Viridiplantae</taxon>
        <taxon>Streptophyta</taxon>
        <taxon>Embryophyta</taxon>
        <taxon>Tracheophyta</taxon>
        <taxon>Spermatophyta</taxon>
        <taxon>Magnoliopsida</taxon>
        <taxon>eudicotyledons</taxon>
        <taxon>Gunneridae</taxon>
        <taxon>Pentapetalae</taxon>
        <taxon>rosids</taxon>
        <taxon>fabids</taxon>
        <taxon>Malpighiales</taxon>
        <taxon>Rhizophoraceae</taxon>
        <taxon>Rhizophora</taxon>
    </lineage>
</organism>
<dbReference type="InterPro" id="IPR047801">
    <property type="entry name" value="Peptidase_C45"/>
</dbReference>
<evidence type="ECO:0000256" key="1">
    <source>
        <dbReference type="SAM" id="MobiDB-lite"/>
    </source>
</evidence>